<accession>A0AAF0DFN7</accession>
<organism evidence="1 2">
    <name type="scientific">Emydomyces testavorans</name>
    <dbReference type="NCBI Taxonomy" id="2070801"/>
    <lineage>
        <taxon>Eukaryota</taxon>
        <taxon>Fungi</taxon>
        <taxon>Dikarya</taxon>
        <taxon>Ascomycota</taxon>
        <taxon>Pezizomycotina</taxon>
        <taxon>Eurotiomycetes</taxon>
        <taxon>Eurotiomycetidae</taxon>
        <taxon>Onygenales</taxon>
        <taxon>Nannizziopsiaceae</taxon>
        <taxon>Emydomyces</taxon>
    </lineage>
</organism>
<dbReference type="AlphaFoldDB" id="A0AAF0DFN7"/>
<evidence type="ECO:0000313" key="1">
    <source>
        <dbReference type="EMBL" id="WEW57274.1"/>
    </source>
</evidence>
<protein>
    <submittedName>
        <fullName evidence="1">Uncharacterized protein</fullName>
    </submittedName>
</protein>
<sequence>MVDLSQLNLDIIAKYPLNNALAHLQDSLKNAEEFYNQNLVFHDTQVYQTTILDLLSALMQQNAPWLLRSQKSGRDVASGLFSIISHIQRHEFNYKHFQELTRLIKQKSSDFDIWRSVLELTDVFDPLMTVHWAFPKGLMYKPPSPTALLDTSGSSWEYQPSPELQETFRTELYRHYDAYAKGFHDKLTLPLYFFLSGPGTGKSRNAKELHRLALQCFDGTHSIRPCENESKEQVQNLICSLTDPYVFHVSLENGMSLGKKEDAWTGIGLRMLLQLLPEYDGKQMTVDGLYDIFIPPRPEHVIECLKAAEPVNALKKKALILVIDGVHSLDDECRQDLFDIVVRLSNFVHGGFYVVCAISTIVEPVRDLLRESPRRKIYLPCEAITAPRTADGQPVLKKQNLQSTCS</sequence>
<gene>
    <name evidence="1" type="ORF">PRK78_002739</name>
</gene>
<name>A0AAF0DFN7_9EURO</name>
<reference evidence="1" key="1">
    <citation type="submission" date="2023-03" db="EMBL/GenBank/DDBJ databases">
        <title>Emydomyces testavorans Genome Sequence.</title>
        <authorList>
            <person name="Hoyer L."/>
        </authorList>
    </citation>
    <scope>NUCLEOTIDE SEQUENCE</scope>
    <source>
        <strain evidence="1">16-2883</strain>
    </source>
</reference>
<dbReference type="Proteomes" id="UP001219355">
    <property type="component" value="Chromosome 2"/>
</dbReference>
<proteinExistence type="predicted"/>
<keyword evidence="2" id="KW-1185">Reference proteome</keyword>
<dbReference type="EMBL" id="CP120628">
    <property type="protein sequence ID" value="WEW57274.1"/>
    <property type="molecule type" value="Genomic_DNA"/>
</dbReference>
<evidence type="ECO:0000313" key="2">
    <source>
        <dbReference type="Proteomes" id="UP001219355"/>
    </source>
</evidence>